<evidence type="ECO:0000313" key="9">
    <source>
        <dbReference type="Proteomes" id="UP000326939"/>
    </source>
</evidence>
<evidence type="ECO:0000256" key="3">
    <source>
        <dbReference type="ARBA" id="ARBA00022692"/>
    </source>
</evidence>
<dbReference type="InterPro" id="IPR017972">
    <property type="entry name" value="Cyt_P450_CS"/>
</dbReference>
<dbReference type="PRINTS" id="PR00385">
    <property type="entry name" value="P450"/>
</dbReference>
<sequence>MIGDEAKRMRSVLLTFLDPHALERNIERMDLATQNHIRTCWEGVNSVANNIPGTRFHCAVKAADAIREELRLLARQRREALDKKMASPTQDLLSHLLVTSYAGGKFLSELEIVDNILLLLFASHDTTTSAITCVMKYLAELPEVYRMVLKGVLLKWEDLQKMRYSCNVVSEVMRLLPPVRGGFREAIVDFTYAGYTIPKGSKLIWDPGSTHMDPILFPEAEEFDGSRFEGAGPAPNSYVPFGGGPRICMGNVYARAQILVFLHSIVKRFEWDLSTPDEKLVYDPMPTPSQGLPVHLRPHQSSV</sequence>
<keyword evidence="7" id="KW-0349">Heme</keyword>
<evidence type="ECO:0000256" key="5">
    <source>
        <dbReference type="ARBA" id="ARBA00022989"/>
    </source>
</evidence>
<dbReference type="EMBL" id="VDCV01000003">
    <property type="protein sequence ID" value="KAB5565228.1"/>
    <property type="molecule type" value="Genomic_DNA"/>
</dbReference>
<dbReference type="GO" id="GO:0005506">
    <property type="term" value="F:iron ion binding"/>
    <property type="evidence" value="ECO:0007669"/>
    <property type="project" value="InterPro"/>
</dbReference>
<gene>
    <name evidence="8" type="ORF">DKX38_005282</name>
</gene>
<dbReference type="InterPro" id="IPR001128">
    <property type="entry name" value="Cyt_P450"/>
</dbReference>
<dbReference type="Proteomes" id="UP000326939">
    <property type="component" value="Chromosome 3"/>
</dbReference>
<evidence type="ECO:0000256" key="2">
    <source>
        <dbReference type="ARBA" id="ARBA00010617"/>
    </source>
</evidence>
<proteinExistence type="inferred from homology"/>
<evidence type="ECO:0000313" key="8">
    <source>
        <dbReference type="EMBL" id="KAB5565228.1"/>
    </source>
</evidence>
<comment type="caution">
    <text evidence="8">The sequence shown here is derived from an EMBL/GenBank/DDBJ whole genome shotgun (WGS) entry which is preliminary data.</text>
</comment>
<dbReference type="GO" id="GO:0004497">
    <property type="term" value="F:monooxygenase activity"/>
    <property type="evidence" value="ECO:0007669"/>
    <property type="project" value="UniProtKB-KW"/>
</dbReference>
<evidence type="ECO:0000256" key="4">
    <source>
        <dbReference type="ARBA" id="ARBA00022723"/>
    </source>
</evidence>
<keyword evidence="9" id="KW-1185">Reference proteome</keyword>
<comment type="similarity">
    <text evidence="2 7">Belongs to the cytochrome P450 family.</text>
</comment>
<dbReference type="GO" id="GO:0016020">
    <property type="term" value="C:membrane"/>
    <property type="evidence" value="ECO:0007669"/>
    <property type="project" value="UniProtKB-SubCell"/>
</dbReference>
<dbReference type="AlphaFoldDB" id="A0A5N5NDU5"/>
<organism evidence="8 9">
    <name type="scientific">Salix brachista</name>
    <dbReference type="NCBI Taxonomy" id="2182728"/>
    <lineage>
        <taxon>Eukaryota</taxon>
        <taxon>Viridiplantae</taxon>
        <taxon>Streptophyta</taxon>
        <taxon>Embryophyta</taxon>
        <taxon>Tracheophyta</taxon>
        <taxon>Spermatophyta</taxon>
        <taxon>Magnoliopsida</taxon>
        <taxon>eudicotyledons</taxon>
        <taxon>Gunneridae</taxon>
        <taxon>Pentapetalae</taxon>
        <taxon>rosids</taxon>
        <taxon>fabids</taxon>
        <taxon>Malpighiales</taxon>
        <taxon>Salicaceae</taxon>
        <taxon>Saliceae</taxon>
        <taxon>Salix</taxon>
    </lineage>
</organism>
<evidence type="ECO:0000256" key="1">
    <source>
        <dbReference type="ARBA" id="ARBA00004167"/>
    </source>
</evidence>
<keyword evidence="4 7" id="KW-0479">Metal-binding</keyword>
<evidence type="ECO:0000256" key="6">
    <source>
        <dbReference type="ARBA" id="ARBA00023004"/>
    </source>
</evidence>
<dbReference type="PANTHER" id="PTHR24286">
    <property type="entry name" value="CYTOCHROME P450 26"/>
    <property type="match status" value="1"/>
</dbReference>
<dbReference type="GO" id="GO:0016125">
    <property type="term" value="P:sterol metabolic process"/>
    <property type="evidence" value="ECO:0007669"/>
    <property type="project" value="TreeGrafter"/>
</dbReference>
<dbReference type="PANTHER" id="PTHR24286:SF209">
    <property type="entry name" value="BETA-AMYRIN 28-OXIDASE-LIKE"/>
    <property type="match status" value="1"/>
</dbReference>
<dbReference type="InterPro" id="IPR002397">
    <property type="entry name" value="Cyt_P450_B"/>
</dbReference>
<evidence type="ECO:0008006" key="10">
    <source>
        <dbReference type="Google" id="ProtNLM"/>
    </source>
</evidence>
<dbReference type="Gene3D" id="1.10.630.10">
    <property type="entry name" value="Cytochrome P450"/>
    <property type="match status" value="1"/>
</dbReference>
<evidence type="ECO:0000256" key="7">
    <source>
        <dbReference type="RuleBase" id="RU000461"/>
    </source>
</evidence>
<accession>A0A5N5NDU5</accession>
<keyword evidence="6 7" id="KW-0408">Iron</keyword>
<dbReference type="InterPro" id="IPR036396">
    <property type="entry name" value="Cyt_P450_sf"/>
</dbReference>
<dbReference type="GO" id="GO:0016705">
    <property type="term" value="F:oxidoreductase activity, acting on paired donors, with incorporation or reduction of molecular oxygen"/>
    <property type="evidence" value="ECO:0007669"/>
    <property type="project" value="InterPro"/>
</dbReference>
<name>A0A5N5NDU5_9ROSI</name>
<dbReference type="PRINTS" id="PR00359">
    <property type="entry name" value="BP450"/>
</dbReference>
<keyword evidence="3" id="KW-0812">Transmembrane</keyword>
<keyword evidence="7" id="KW-0560">Oxidoreductase</keyword>
<protein>
    <recommendedName>
        <fullName evidence="10">Cytochrome P450</fullName>
    </recommendedName>
</protein>
<keyword evidence="7" id="KW-0503">Monooxygenase</keyword>
<comment type="subcellular location">
    <subcellularLocation>
        <location evidence="1">Membrane</location>
        <topology evidence="1">Single-pass membrane protein</topology>
    </subcellularLocation>
</comment>
<keyword evidence="5" id="KW-0472">Membrane</keyword>
<dbReference type="PROSITE" id="PS00086">
    <property type="entry name" value="CYTOCHROME_P450"/>
    <property type="match status" value="1"/>
</dbReference>
<dbReference type="GO" id="GO:0020037">
    <property type="term" value="F:heme binding"/>
    <property type="evidence" value="ECO:0007669"/>
    <property type="project" value="InterPro"/>
</dbReference>
<keyword evidence="5" id="KW-1133">Transmembrane helix</keyword>
<reference evidence="9" key="1">
    <citation type="journal article" date="2019" name="Gigascience">
        <title>De novo genome assembly of the endangered Acer yangbiense, a plant species with extremely small populations endemic to Yunnan Province, China.</title>
        <authorList>
            <person name="Yang J."/>
            <person name="Wariss H.M."/>
            <person name="Tao L."/>
            <person name="Zhang R."/>
            <person name="Yun Q."/>
            <person name="Hollingsworth P."/>
            <person name="Dao Z."/>
            <person name="Luo G."/>
            <person name="Guo H."/>
            <person name="Ma Y."/>
            <person name="Sun W."/>
        </authorList>
    </citation>
    <scope>NUCLEOTIDE SEQUENCE [LARGE SCALE GENOMIC DNA]</scope>
    <source>
        <strain evidence="9">cv. br00</strain>
    </source>
</reference>
<dbReference type="Pfam" id="PF00067">
    <property type="entry name" value="p450"/>
    <property type="match status" value="1"/>
</dbReference>
<dbReference type="SUPFAM" id="SSF48264">
    <property type="entry name" value="Cytochrome P450"/>
    <property type="match status" value="1"/>
</dbReference>